<dbReference type="Pfam" id="PF10014">
    <property type="entry name" value="2OG-Fe_Oxy_2"/>
    <property type="match status" value="1"/>
</dbReference>
<protein>
    <recommendedName>
        <fullName evidence="3">2OG-Fe dioxygenase family protein</fullName>
    </recommendedName>
</protein>
<name>A0ABX0JVP5_9PROT</name>
<evidence type="ECO:0000313" key="2">
    <source>
        <dbReference type="Proteomes" id="UP000635278"/>
    </source>
</evidence>
<evidence type="ECO:0008006" key="3">
    <source>
        <dbReference type="Google" id="ProtNLM"/>
    </source>
</evidence>
<keyword evidence="2" id="KW-1185">Reference proteome</keyword>
<dbReference type="Proteomes" id="UP000635278">
    <property type="component" value="Unassembled WGS sequence"/>
</dbReference>
<comment type="caution">
    <text evidence="1">The sequence shown here is derived from an EMBL/GenBank/DDBJ whole genome shotgun (WGS) entry which is preliminary data.</text>
</comment>
<reference evidence="1 2" key="1">
    <citation type="journal article" date="2020" name="Int. J. Syst. Evol. Microbiol.">
        <title>Novel acetic acid bacteria from cider fermentations: Acetobacter conturbans sp. nov. and Acetobacter fallax sp. nov.</title>
        <authorList>
            <person name="Sombolestani A.S."/>
            <person name="Cleenwerck I."/>
            <person name="Cnockaert M."/>
            <person name="Borremans W."/>
            <person name="Wieme A.D."/>
            <person name="De Vuyst L."/>
            <person name="Vandamme P."/>
        </authorList>
    </citation>
    <scope>NUCLEOTIDE SEQUENCE [LARGE SCALE GENOMIC DNA]</scope>
    <source>
        <strain evidence="1 2">LMG 30640</strain>
    </source>
</reference>
<organism evidence="1 2">
    <name type="scientific">Acetobacter musti</name>
    <dbReference type="NCBI Taxonomy" id="864732"/>
    <lineage>
        <taxon>Bacteria</taxon>
        <taxon>Pseudomonadati</taxon>
        <taxon>Pseudomonadota</taxon>
        <taxon>Alphaproteobacteria</taxon>
        <taxon>Acetobacterales</taxon>
        <taxon>Acetobacteraceae</taxon>
        <taxon>Acetobacter</taxon>
    </lineage>
</organism>
<dbReference type="RefSeq" id="WP_198912726.1">
    <property type="nucleotide sequence ID" value="NZ_WOTB01000039.1"/>
</dbReference>
<dbReference type="InterPro" id="IPR018724">
    <property type="entry name" value="2OG-Fe_dioxygenase"/>
</dbReference>
<gene>
    <name evidence="1" type="ORF">GOB93_18275</name>
</gene>
<dbReference type="Gene3D" id="2.60.120.620">
    <property type="entry name" value="q2cbj1_9rhob like domain"/>
    <property type="match status" value="1"/>
</dbReference>
<sequence>MIENNEARFPAAAVLEMIEDETRAVHFARIISGEMKPLLEAFGMSDWAGFAASWQRLGVDRYMADGGRYRRRRYATFSLTQDAIIRKRHQPHYQSRDYNALNGGVERWFEPVEREIGAHPVMHAALALIRRLATDLTPLQSRPDVWHAEVHQFRIEAQEAHEGRPTPEGLHRDGVDWVLVMMIRRENVVSGDTTIHDLTGRESGSFTLSAPLDAAFVDDNRVFHGVTPIQPVDPSRPAYRDVLVVTLRHQ</sequence>
<evidence type="ECO:0000313" key="1">
    <source>
        <dbReference type="EMBL" id="NHN86560.1"/>
    </source>
</evidence>
<proteinExistence type="predicted"/>
<accession>A0ABX0JVP5</accession>
<dbReference type="EMBL" id="WOTB01000039">
    <property type="protein sequence ID" value="NHN86560.1"/>
    <property type="molecule type" value="Genomic_DNA"/>
</dbReference>